<evidence type="ECO:0000313" key="1">
    <source>
        <dbReference type="EMBL" id="SUJ00140.1"/>
    </source>
</evidence>
<dbReference type="EMBL" id="UGYO01000002">
    <property type="protein sequence ID" value="SUJ00140.1"/>
    <property type="molecule type" value="Genomic_DNA"/>
</dbReference>
<sequence>MLTNQGSRTISRCAQNSPRLGRQLLTGIQMNFDNLKSILVLDDDHEINLINNDWLVTKGFNSDDHNWLSKEQFDAVFISTSEHSNNISVYAFETFERTYTSTGLTKRLNAEFELNWESFDRFQSSTDILFLYVVPKNLSWFFYANRDWWQFAKRN</sequence>
<reference evidence="1 2" key="1">
    <citation type="submission" date="2018-06" db="EMBL/GenBank/DDBJ databases">
        <authorList>
            <consortium name="Pathogen Informatics"/>
            <person name="Doyle S."/>
        </authorList>
    </citation>
    <scope>NUCLEOTIDE SEQUENCE [LARGE SCALE GENOMIC DNA]</scope>
    <source>
        <strain evidence="1 2">NCTC10738</strain>
    </source>
</reference>
<dbReference type="RefSeq" id="WP_243880377.1">
    <property type="nucleotide sequence ID" value="NZ_JADZGQ010000031.1"/>
</dbReference>
<name>A0A380BER4_9GAMM</name>
<proteinExistence type="predicted"/>
<accession>A0A380BER4</accession>
<organism evidence="1 2">
    <name type="scientific">Shewanella algae</name>
    <dbReference type="NCBI Taxonomy" id="38313"/>
    <lineage>
        <taxon>Bacteria</taxon>
        <taxon>Pseudomonadati</taxon>
        <taxon>Pseudomonadota</taxon>
        <taxon>Gammaproteobacteria</taxon>
        <taxon>Alteromonadales</taxon>
        <taxon>Shewanellaceae</taxon>
        <taxon>Shewanella</taxon>
    </lineage>
</organism>
<gene>
    <name evidence="1" type="ORF">NCTC10738_03069</name>
</gene>
<evidence type="ECO:0000313" key="2">
    <source>
        <dbReference type="Proteomes" id="UP000254069"/>
    </source>
</evidence>
<dbReference type="Proteomes" id="UP000254069">
    <property type="component" value="Unassembled WGS sequence"/>
</dbReference>
<protein>
    <submittedName>
        <fullName evidence="1">Uncharacterized protein</fullName>
    </submittedName>
</protein>
<dbReference type="AlphaFoldDB" id="A0A380BER4"/>
<keyword evidence="2" id="KW-1185">Reference proteome</keyword>